<accession>A0ABY6GUM2</accession>
<dbReference type="Proteomes" id="UP001163255">
    <property type="component" value="Chromosome"/>
</dbReference>
<evidence type="ECO:0000313" key="2">
    <source>
        <dbReference type="Proteomes" id="UP001163255"/>
    </source>
</evidence>
<organism evidence="1 2">
    <name type="scientific">Endozoicomonas euniceicola</name>
    <dbReference type="NCBI Taxonomy" id="1234143"/>
    <lineage>
        <taxon>Bacteria</taxon>
        <taxon>Pseudomonadati</taxon>
        <taxon>Pseudomonadota</taxon>
        <taxon>Gammaproteobacteria</taxon>
        <taxon>Oceanospirillales</taxon>
        <taxon>Endozoicomonadaceae</taxon>
        <taxon>Endozoicomonas</taxon>
    </lineage>
</organism>
<reference evidence="1" key="1">
    <citation type="submission" date="2022-10" db="EMBL/GenBank/DDBJ databases">
        <title>Completed Genome Sequence of two octocoral isolated bacterium, Endozoicomonas euniceicola EF212T and Endozoicomonas gorgoniicola PS125T.</title>
        <authorList>
            <person name="Chiou Y.-J."/>
            <person name="Chen Y.-H."/>
        </authorList>
    </citation>
    <scope>NUCLEOTIDE SEQUENCE</scope>
    <source>
        <strain evidence="1">EF212</strain>
    </source>
</reference>
<name>A0ABY6GUM2_9GAMM</name>
<protein>
    <submittedName>
        <fullName evidence="1">Uncharacterized protein</fullName>
    </submittedName>
</protein>
<keyword evidence="2" id="KW-1185">Reference proteome</keyword>
<dbReference type="EMBL" id="CP103300">
    <property type="protein sequence ID" value="UYM16478.1"/>
    <property type="molecule type" value="Genomic_DNA"/>
</dbReference>
<dbReference type="RefSeq" id="WP_262598772.1">
    <property type="nucleotide sequence ID" value="NZ_CP103300.1"/>
</dbReference>
<sequence>MYLLFTDIPVETPLSEQSLNTIQRMFLREDGQDYDIMGWSKEQVIADIVSQYEKHRDQDPDR</sequence>
<evidence type="ECO:0000313" key="1">
    <source>
        <dbReference type="EMBL" id="UYM16478.1"/>
    </source>
</evidence>
<gene>
    <name evidence="1" type="ORF">NX720_00655</name>
</gene>
<proteinExistence type="predicted"/>